<reference evidence="2 3" key="2">
    <citation type="submission" date="2012-06" db="EMBL/GenBank/DDBJ databases">
        <authorList>
            <person name="Fiebig A."/>
        </authorList>
    </citation>
    <scope>NUCLEOTIDE SEQUENCE [LARGE SCALE GENOMIC DNA]</scope>
    <source>
        <strain evidence="2 3">DFL-43</strain>
    </source>
</reference>
<accession>A9CYL1</accession>
<keyword evidence="1" id="KW-0472">Membrane</keyword>
<evidence type="ECO:0000313" key="2">
    <source>
        <dbReference type="EMBL" id="EDQ34583.2"/>
    </source>
</evidence>
<reference evidence="2 3" key="1">
    <citation type="submission" date="2007-10" db="EMBL/GenBank/DDBJ databases">
        <authorList>
            <person name="Wagner-Dobler I."/>
            <person name="Ferriera S."/>
            <person name="Johnson J."/>
            <person name="Kravitz S."/>
            <person name="Beeson K."/>
            <person name="Sutton G."/>
            <person name="Rogers Y.-H."/>
            <person name="Friedman R."/>
            <person name="Frazier M."/>
            <person name="Venter J.C."/>
        </authorList>
    </citation>
    <scope>NUCLEOTIDE SEQUENCE [LARGE SCALE GENOMIC DNA]</scope>
    <source>
        <strain evidence="2 3">DFL-43</strain>
    </source>
</reference>
<dbReference type="STRING" id="411684.HPDFL43_00260"/>
<organism evidence="2 3">
    <name type="scientific">Hoeflea phototrophica (strain DSM 17068 / NCIMB 14078 / DFL-43)</name>
    <dbReference type="NCBI Taxonomy" id="411684"/>
    <lineage>
        <taxon>Bacteria</taxon>
        <taxon>Pseudomonadati</taxon>
        <taxon>Pseudomonadota</taxon>
        <taxon>Alphaproteobacteria</taxon>
        <taxon>Hyphomicrobiales</taxon>
        <taxon>Rhizobiaceae</taxon>
        <taxon>Hoeflea</taxon>
    </lineage>
</organism>
<evidence type="ECO:0000313" key="3">
    <source>
        <dbReference type="Proteomes" id="UP000004291"/>
    </source>
</evidence>
<keyword evidence="1" id="KW-0812">Transmembrane</keyword>
<keyword evidence="3" id="KW-1185">Reference proteome</keyword>
<keyword evidence="1" id="KW-1133">Transmembrane helix</keyword>
<sequence length="198" mass="21465">MTQTDAETTLDSVPDMIDGEDELKSEDILPQKRSGDMVLTIAGFVLATFAALFPWYVFFNQESFGIAPMAGYSDTRDLSEIQGRPVVNASPLAIPNDNNGLAQTSAFDPITTATVPSPQGEDIGTNVSVESDPDQSFPGQPRYRLLHVANGRALIEDKSGMYVVRIGSVLPDNSRLATLEERDGNWVIVTSNGEVITR</sequence>
<protein>
    <recommendedName>
        <fullName evidence="4">Flagellar protein</fullName>
    </recommendedName>
</protein>
<gene>
    <name evidence="2" type="ORF">HPDFL43_00260</name>
</gene>
<dbReference type="HOGENOM" id="CLU_128200_0_0_5"/>
<comment type="caution">
    <text evidence="2">The sequence shown here is derived from an EMBL/GenBank/DDBJ whole genome shotgun (WGS) entry which is preliminary data.</text>
</comment>
<dbReference type="Proteomes" id="UP000004291">
    <property type="component" value="Chromosome"/>
</dbReference>
<feature type="transmembrane region" description="Helical" evidence="1">
    <location>
        <begin position="37"/>
        <end position="59"/>
    </location>
</feature>
<proteinExistence type="predicted"/>
<dbReference type="AlphaFoldDB" id="A9CYL1"/>
<dbReference type="eggNOG" id="ENOG5033K4I">
    <property type="taxonomic scope" value="Bacteria"/>
</dbReference>
<name>A9CYL1_HOEPD</name>
<evidence type="ECO:0008006" key="4">
    <source>
        <dbReference type="Google" id="ProtNLM"/>
    </source>
</evidence>
<evidence type="ECO:0000256" key="1">
    <source>
        <dbReference type="SAM" id="Phobius"/>
    </source>
</evidence>
<dbReference type="EMBL" id="ABIA03000002">
    <property type="protein sequence ID" value="EDQ34583.2"/>
    <property type="molecule type" value="Genomic_DNA"/>
</dbReference>